<evidence type="ECO:0000313" key="2">
    <source>
        <dbReference type="EMBL" id="ARM76987.1"/>
    </source>
</evidence>
<evidence type="ECO:0000256" key="1">
    <source>
        <dbReference type="SAM" id="Phobius"/>
    </source>
</evidence>
<dbReference type="InterPro" id="IPR008928">
    <property type="entry name" value="6-hairpin_glycosidase_sf"/>
</dbReference>
<evidence type="ECO:0000313" key="3">
    <source>
        <dbReference type="Proteomes" id="UP000193404"/>
    </source>
</evidence>
<dbReference type="Proteomes" id="UP000193404">
    <property type="component" value="Chromosome"/>
</dbReference>
<dbReference type="STRING" id="282676.B6F84_00265"/>
<dbReference type="GO" id="GO:0005975">
    <property type="term" value="P:carbohydrate metabolic process"/>
    <property type="evidence" value="ECO:0007669"/>
    <property type="project" value="InterPro"/>
</dbReference>
<gene>
    <name evidence="2" type="ORF">B6F84_00265</name>
</gene>
<name>A0A1W6K3A9_9CREN</name>
<keyword evidence="3" id="KW-1185">Reference proteome</keyword>
<dbReference type="AlphaFoldDB" id="A0A1W6K3A9"/>
<reference evidence="2 3" key="1">
    <citation type="submission" date="2017-03" db="EMBL/GenBank/DDBJ databases">
        <title>Sulfur activation and transportation mechanism of thermophilic Archaea Acidianus manzaensis YN-25.</title>
        <authorList>
            <person name="Ma Y."/>
            <person name="Yang Y."/>
            <person name="Xia J."/>
        </authorList>
    </citation>
    <scope>NUCLEOTIDE SEQUENCE [LARGE SCALE GENOMIC DNA]</scope>
    <source>
        <strain evidence="2 3">YN-25</strain>
    </source>
</reference>
<sequence length="282" mass="31694">MNQTVNYQINSIKNSTFHLLPEDLSVWEDREAYHFWTEAFNDLGLKDVAIIYSKLNLSNMSILNAQKMLNQSIMKNFVYDSYFASTLETTVEFTSNGSKTILVPYSPFIDSAVILPIDFGLIPLNSNISQSTMGKIQHTLTINGGLARFLGDTYHYDNTLYDSSEPNPPWIITTLFEALYYAKTNNYTEAVNLLTWAYNHSQNGLLPEAVDPKYGNPLPTTSPLTWSSAMFVIVSLNLHNVTHLHTTTSTSTIAKPNGYLDTVIVVVIVIIIILLVIIIKKK</sequence>
<dbReference type="KEGG" id="aman:B6F84_00265"/>
<keyword evidence="1" id="KW-0472">Membrane</keyword>
<protein>
    <recommendedName>
        <fullName evidence="4">Glycoside hydrolase family 15</fullName>
    </recommendedName>
</protein>
<dbReference type="EMBL" id="CP020477">
    <property type="protein sequence ID" value="ARM76987.1"/>
    <property type="molecule type" value="Genomic_DNA"/>
</dbReference>
<dbReference type="PANTHER" id="PTHR31616:SF13">
    <property type="entry name" value="GLUCAN 1,4-ALPHA-GLUCOSIDASE"/>
    <property type="match status" value="1"/>
</dbReference>
<dbReference type="InterPro" id="IPR012341">
    <property type="entry name" value="6hp_glycosidase-like_sf"/>
</dbReference>
<proteinExistence type="predicted"/>
<accession>A0A1W6K3A9</accession>
<dbReference type="GO" id="GO:0004553">
    <property type="term" value="F:hydrolase activity, hydrolyzing O-glycosyl compounds"/>
    <property type="evidence" value="ECO:0007669"/>
    <property type="project" value="TreeGrafter"/>
</dbReference>
<evidence type="ECO:0008006" key="4">
    <source>
        <dbReference type="Google" id="ProtNLM"/>
    </source>
</evidence>
<dbReference type="Gene3D" id="1.50.10.10">
    <property type="match status" value="1"/>
</dbReference>
<keyword evidence="1" id="KW-0812">Transmembrane</keyword>
<keyword evidence="1" id="KW-1133">Transmembrane helix</keyword>
<dbReference type="SUPFAM" id="SSF48208">
    <property type="entry name" value="Six-hairpin glycosidases"/>
    <property type="match status" value="1"/>
</dbReference>
<feature type="transmembrane region" description="Helical" evidence="1">
    <location>
        <begin position="258"/>
        <end position="279"/>
    </location>
</feature>
<dbReference type="PANTHER" id="PTHR31616">
    <property type="entry name" value="TREHALASE"/>
    <property type="match status" value="1"/>
</dbReference>
<organism evidence="2 3">
    <name type="scientific">Acidianus manzaensis</name>
    <dbReference type="NCBI Taxonomy" id="282676"/>
    <lineage>
        <taxon>Archaea</taxon>
        <taxon>Thermoproteota</taxon>
        <taxon>Thermoprotei</taxon>
        <taxon>Sulfolobales</taxon>
        <taxon>Sulfolobaceae</taxon>
        <taxon>Acidianus</taxon>
    </lineage>
</organism>